<sequence length="381" mass="41421">MKQPESKPADKTPRPISSEEAQKGQPAPDPMLERPDPDTEAVDKVITPTSIKEQEEQTRAIEKRLRDHADAAAALLAARAQFAITIGLHIVLAAFSIGLAQWLMALEAWWLWRRQPAVLALYRYWLKVFALTVAAGTAFGLVMEYQFGLNWARLSLAVGEIIGPLMLYEVLVAFFLKAGFLGVMLFGQNKVGPKLHFFATCAVACALALVLVLGYSWLGACWLYWRCEGPLQRRAASQAKVLCGLALAALAGVLALTLQLDTQYWHRLGQPWLLIGAGGASVGLLVGFARAWRCAHHWLPLSCALGMIVVAFTLMLVALFPNAIPPALTLEQAAASAATQVFVLVGFALVVPVTLGYNTWGFRVFSGKVRASDRQGTTPGQ</sequence>
<keyword evidence="2" id="KW-0813">Transport</keyword>
<evidence type="ECO:0000256" key="6">
    <source>
        <dbReference type="ARBA" id="ARBA00022723"/>
    </source>
</evidence>
<organism evidence="13 14">
    <name type="scientific">Diploscapter pachys</name>
    <dbReference type="NCBI Taxonomy" id="2018661"/>
    <lineage>
        <taxon>Eukaryota</taxon>
        <taxon>Metazoa</taxon>
        <taxon>Ecdysozoa</taxon>
        <taxon>Nematoda</taxon>
        <taxon>Chromadorea</taxon>
        <taxon>Rhabditida</taxon>
        <taxon>Rhabditina</taxon>
        <taxon>Rhabditomorpha</taxon>
        <taxon>Rhabditoidea</taxon>
        <taxon>Rhabditidae</taxon>
        <taxon>Diploscapter</taxon>
    </lineage>
</organism>
<feature type="transmembrane region" description="Helical" evidence="12">
    <location>
        <begin position="239"/>
        <end position="260"/>
    </location>
</feature>
<evidence type="ECO:0000256" key="12">
    <source>
        <dbReference type="SAM" id="Phobius"/>
    </source>
</evidence>
<proteinExistence type="predicted"/>
<dbReference type="GO" id="GO:0046872">
    <property type="term" value="F:metal ion binding"/>
    <property type="evidence" value="ECO:0007669"/>
    <property type="project" value="UniProtKB-KW"/>
</dbReference>
<dbReference type="GO" id="GO:0019646">
    <property type="term" value="P:aerobic electron transport chain"/>
    <property type="evidence" value="ECO:0007669"/>
    <property type="project" value="InterPro"/>
</dbReference>
<dbReference type="GO" id="GO:0009055">
    <property type="term" value="F:electron transfer activity"/>
    <property type="evidence" value="ECO:0007669"/>
    <property type="project" value="InterPro"/>
</dbReference>
<evidence type="ECO:0000256" key="9">
    <source>
        <dbReference type="ARBA" id="ARBA00023004"/>
    </source>
</evidence>
<evidence type="ECO:0000313" key="13">
    <source>
        <dbReference type="EMBL" id="PAV70902.1"/>
    </source>
</evidence>
<gene>
    <name evidence="13" type="ORF">WR25_12057</name>
</gene>
<dbReference type="GO" id="GO:0020037">
    <property type="term" value="F:heme binding"/>
    <property type="evidence" value="ECO:0007669"/>
    <property type="project" value="TreeGrafter"/>
</dbReference>
<dbReference type="Pfam" id="PF01654">
    <property type="entry name" value="Cyt_bd_oxida_I"/>
    <property type="match status" value="1"/>
</dbReference>
<feature type="transmembrane region" description="Helical" evidence="12">
    <location>
        <begin position="154"/>
        <end position="176"/>
    </location>
</feature>
<accession>A0A2A2KAH7</accession>
<evidence type="ECO:0000313" key="14">
    <source>
        <dbReference type="Proteomes" id="UP000218231"/>
    </source>
</evidence>
<dbReference type="EMBL" id="LIAE01009168">
    <property type="protein sequence ID" value="PAV70902.1"/>
    <property type="molecule type" value="Genomic_DNA"/>
</dbReference>
<dbReference type="PANTHER" id="PTHR30365">
    <property type="entry name" value="CYTOCHROME D UBIQUINOL OXIDASE"/>
    <property type="match status" value="1"/>
</dbReference>
<evidence type="ECO:0000256" key="11">
    <source>
        <dbReference type="SAM" id="MobiDB-lite"/>
    </source>
</evidence>
<feature type="transmembrane region" description="Helical" evidence="12">
    <location>
        <begin position="124"/>
        <end position="142"/>
    </location>
</feature>
<keyword evidence="10 12" id="KW-0472">Membrane</keyword>
<dbReference type="InterPro" id="IPR002585">
    <property type="entry name" value="Cyt-d_ubiquinol_oxidase_su_1"/>
</dbReference>
<evidence type="ECO:0000256" key="3">
    <source>
        <dbReference type="ARBA" id="ARBA00022475"/>
    </source>
</evidence>
<dbReference type="Proteomes" id="UP000218231">
    <property type="component" value="Unassembled WGS sequence"/>
</dbReference>
<keyword evidence="14" id="KW-1185">Reference proteome</keyword>
<comment type="subcellular location">
    <subcellularLocation>
        <location evidence="1">Cell membrane</location>
        <topology evidence="1">Multi-pass membrane protein</topology>
    </subcellularLocation>
</comment>
<evidence type="ECO:0000256" key="1">
    <source>
        <dbReference type="ARBA" id="ARBA00004651"/>
    </source>
</evidence>
<feature type="region of interest" description="Disordered" evidence="11">
    <location>
        <begin position="1"/>
        <end position="44"/>
    </location>
</feature>
<feature type="transmembrane region" description="Helical" evidence="12">
    <location>
        <begin position="298"/>
        <end position="320"/>
    </location>
</feature>
<keyword evidence="3" id="KW-1003">Cell membrane</keyword>
<reference evidence="13 14" key="1">
    <citation type="journal article" date="2017" name="Curr. Biol.">
        <title>Genome architecture and evolution of a unichromosomal asexual nematode.</title>
        <authorList>
            <person name="Fradin H."/>
            <person name="Zegar C."/>
            <person name="Gutwein M."/>
            <person name="Lucas J."/>
            <person name="Kovtun M."/>
            <person name="Corcoran D."/>
            <person name="Baugh L.R."/>
            <person name="Kiontke K."/>
            <person name="Gunsalus K."/>
            <person name="Fitch D.H."/>
            <person name="Piano F."/>
        </authorList>
    </citation>
    <scope>NUCLEOTIDE SEQUENCE [LARGE SCALE GENOMIC DNA]</scope>
    <source>
        <strain evidence="13">PF1309</strain>
    </source>
</reference>
<dbReference type="GO" id="GO:0070069">
    <property type="term" value="C:cytochrome complex"/>
    <property type="evidence" value="ECO:0007669"/>
    <property type="project" value="InterPro"/>
</dbReference>
<feature type="transmembrane region" description="Helical" evidence="12">
    <location>
        <begin position="272"/>
        <end position="291"/>
    </location>
</feature>
<evidence type="ECO:0000256" key="5">
    <source>
        <dbReference type="ARBA" id="ARBA00022692"/>
    </source>
</evidence>
<dbReference type="PANTHER" id="PTHR30365:SF14">
    <property type="entry name" value="CYTOCHROME BD MENAQUINOL OXIDASE SUBUNIT I-RELATED"/>
    <property type="match status" value="1"/>
</dbReference>
<feature type="compositionally biased region" description="Basic and acidic residues" evidence="11">
    <location>
        <begin position="1"/>
        <end position="13"/>
    </location>
</feature>
<feature type="transmembrane region" description="Helical" evidence="12">
    <location>
        <begin position="340"/>
        <end position="360"/>
    </location>
</feature>
<evidence type="ECO:0000256" key="7">
    <source>
        <dbReference type="ARBA" id="ARBA00022982"/>
    </source>
</evidence>
<dbReference type="AlphaFoldDB" id="A0A2A2KAH7"/>
<dbReference type="GO" id="GO:0005886">
    <property type="term" value="C:plasma membrane"/>
    <property type="evidence" value="ECO:0007669"/>
    <property type="project" value="UniProtKB-SubCell"/>
</dbReference>
<feature type="transmembrane region" description="Helical" evidence="12">
    <location>
        <begin position="196"/>
        <end position="218"/>
    </location>
</feature>
<keyword evidence="4" id="KW-0349">Heme</keyword>
<evidence type="ECO:0000256" key="2">
    <source>
        <dbReference type="ARBA" id="ARBA00022448"/>
    </source>
</evidence>
<keyword evidence="7" id="KW-0249">Electron transport</keyword>
<keyword evidence="9" id="KW-0408">Iron</keyword>
<keyword evidence="5 12" id="KW-0812">Transmembrane</keyword>
<evidence type="ECO:0000256" key="4">
    <source>
        <dbReference type="ARBA" id="ARBA00022617"/>
    </source>
</evidence>
<evidence type="ECO:0000256" key="10">
    <source>
        <dbReference type="ARBA" id="ARBA00023136"/>
    </source>
</evidence>
<keyword evidence="8 12" id="KW-1133">Transmembrane helix</keyword>
<protein>
    <submittedName>
        <fullName evidence="13">Uncharacterized protein</fullName>
    </submittedName>
</protein>
<keyword evidence="6" id="KW-0479">Metal-binding</keyword>
<comment type="caution">
    <text evidence="13">The sequence shown here is derived from an EMBL/GenBank/DDBJ whole genome shotgun (WGS) entry which is preliminary data.</text>
</comment>
<feature type="transmembrane region" description="Helical" evidence="12">
    <location>
        <begin position="82"/>
        <end position="104"/>
    </location>
</feature>
<name>A0A2A2KAH7_9BILA</name>
<dbReference type="GO" id="GO:0016682">
    <property type="term" value="F:oxidoreductase activity, acting on diphenols and related substances as donors, oxygen as acceptor"/>
    <property type="evidence" value="ECO:0007669"/>
    <property type="project" value="TreeGrafter"/>
</dbReference>
<evidence type="ECO:0000256" key="8">
    <source>
        <dbReference type="ARBA" id="ARBA00022989"/>
    </source>
</evidence>
<feature type="compositionally biased region" description="Basic and acidic residues" evidence="11">
    <location>
        <begin position="31"/>
        <end position="43"/>
    </location>
</feature>
<dbReference type="STRING" id="2018661.A0A2A2KAH7"/>